<gene>
    <name evidence="2" type="ORF">E6O75_ATG05594</name>
</gene>
<keyword evidence="3" id="KW-1185">Reference proteome</keyword>
<evidence type="ECO:0000256" key="1">
    <source>
        <dbReference type="SAM" id="SignalP"/>
    </source>
</evidence>
<feature type="chain" id="PRO_5021344396" evidence="1">
    <location>
        <begin position="22"/>
        <end position="149"/>
    </location>
</feature>
<reference evidence="2 3" key="1">
    <citation type="submission" date="2019-04" db="EMBL/GenBank/DDBJ databases">
        <title>High contiguity whole genome sequence and gene annotation resource for two Venturia nashicola isolates.</title>
        <authorList>
            <person name="Prokchorchik M."/>
            <person name="Won K."/>
            <person name="Lee Y."/>
            <person name="Choi E.D."/>
            <person name="Segonzac C."/>
            <person name="Sohn K.H."/>
        </authorList>
    </citation>
    <scope>NUCLEOTIDE SEQUENCE [LARGE SCALE GENOMIC DNA]</scope>
    <source>
        <strain evidence="2 3">PRI2</strain>
    </source>
</reference>
<dbReference type="EMBL" id="SNSC02000010">
    <property type="protein sequence ID" value="TID20829.1"/>
    <property type="molecule type" value="Genomic_DNA"/>
</dbReference>
<dbReference type="OrthoDB" id="10437408at2759"/>
<protein>
    <submittedName>
        <fullName evidence="2">Protein transport protein</fullName>
    </submittedName>
</protein>
<evidence type="ECO:0000313" key="2">
    <source>
        <dbReference type="EMBL" id="TID20829.1"/>
    </source>
</evidence>
<comment type="caution">
    <text evidence="2">The sequence shown here is derived from an EMBL/GenBank/DDBJ whole genome shotgun (WGS) entry which is preliminary data.</text>
</comment>
<dbReference type="Proteomes" id="UP000298493">
    <property type="component" value="Unassembled WGS sequence"/>
</dbReference>
<dbReference type="AlphaFoldDB" id="A0A4Z1P3B2"/>
<keyword evidence="1" id="KW-0732">Signal</keyword>
<accession>A0A4Z1P3B2</accession>
<sequence>MHFTTYVLPTLLAITPAFVYANGCTHFETTYIVPCPGDKCPGGKIDDYLDAFTNNGNAFRLWAGGKGVGGSCGGACANPRKVDWGHGGAGYTFIMRCVAPRMANAWAQGIPGHMDGLERINTNRACNVNCSPNGWATYSQGCGFRYGEC</sequence>
<feature type="signal peptide" evidence="1">
    <location>
        <begin position="1"/>
        <end position="21"/>
    </location>
</feature>
<organism evidence="2 3">
    <name type="scientific">Venturia nashicola</name>
    <dbReference type="NCBI Taxonomy" id="86259"/>
    <lineage>
        <taxon>Eukaryota</taxon>
        <taxon>Fungi</taxon>
        <taxon>Dikarya</taxon>
        <taxon>Ascomycota</taxon>
        <taxon>Pezizomycotina</taxon>
        <taxon>Dothideomycetes</taxon>
        <taxon>Pleosporomycetidae</taxon>
        <taxon>Venturiales</taxon>
        <taxon>Venturiaceae</taxon>
        <taxon>Venturia</taxon>
    </lineage>
</organism>
<proteinExistence type="predicted"/>
<evidence type="ECO:0000313" key="3">
    <source>
        <dbReference type="Proteomes" id="UP000298493"/>
    </source>
</evidence>
<name>A0A4Z1P3B2_9PEZI</name>